<dbReference type="RefSeq" id="WP_012026131.1">
    <property type="nucleotide sequence ID" value="NC_009441.1"/>
</dbReference>
<dbReference type="KEGG" id="fjo:Fjoh_4157"/>
<keyword evidence="3" id="KW-1185">Reference proteome</keyword>
<dbReference type="InterPro" id="IPR037883">
    <property type="entry name" value="Knr4/Smi1-like_sf"/>
</dbReference>
<reference evidence="2 3" key="1">
    <citation type="journal article" date="2009" name="Appl. Environ. Microbiol.">
        <title>Novel features of the polysaccharide-digesting gliding bacterium Flavobacterium johnsoniae as revealed by genome sequence analysis.</title>
        <authorList>
            <person name="McBride M.J."/>
            <person name="Xie G."/>
            <person name="Martens E.C."/>
            <person name="Lapidus A."/>
            <person name="Henrissat B."/>
            <person name="Rhodes R.G."/>
            <person name="Goltsman E."/>
            <person name="Wang W."/>
            <person name="Xu J."/>
            <person name="Hunnicutt D.W."/>
            <person name="Staroscik A.M."/>
            <person name="Hoover T.R."/>
            <person name="Cheng Y.Q."/>
            <person name="Stein J.L."/>
        </authorList>
    </citation>
    <scope>NUCLEOTIDE SEQUENCE [LARGE SCALE GENOMIC DNA]</scope>
    <source>
        <strain evidence="3">ATCC 17061 / DSM 2064 / JCM 8514 / BCRC 14874 / CCUG 350202 / NBRC 14942 / NCIMB 11054 / UW101</strain>
    </source>
</reference>
<dbReference type="SMART" id="SM00860">
    <property type="entry name" value="SMI1_KNR4"/>
    <property type="match status" value="1"/>
</dbReference>
<gene>
    <name evidence="2" type="ordered locus">Fjoh_4157</name>
</gene>
<organism evidence="2 3">
    <name type="scientific">Flavobacterium johnsoniae (strain ATCC 17061 / DSM 2064 / JCM 8514 / BCRC 14874 / CCUG 350202 / NBRC 14942 / NCIMB 11054 / UW101)</name>
    <name type="common">Cytophaga johnsonae</name>
    <dbReference type="NCBI Taxonomy" id="376686"/>
    <lineage>
        <taxon>Bacteria</taxon>
        <taxon>Pseudomonadati</taxon>
        <taxon>Bacteroidota</taxon>
        <taxon>Flavobacteriia</taxon>
        <taxon>Flavobacteriales</taxon>
        <taxon>Flavobacteriaceae</taxon>
        <taxon>Flavobacterium</taxon>
    </lineage>
</organism>
<dbReference type="HOGENOM" id="CLU_1376374_0_0_10"/>
<dbReference type="SUPFAM" id="SSF160631">
    <property type="entry name" value="SMI1/KNR4-like"/>
    <property type="match status" value="1"/>
</dbReference>
<dbReference type="AlphaFoldDB" id="A5FCA9"/>
<sequence length="198" mass="23309">MIEIHKKDDILIPFNKIGDPDWKINTKKIIEAIADNFGDDLKKPVSKEEILALETKLGTALPENLKLFYETFGIADIGEQLQDFEEVDWIKDIWSDAPQYGPDFTEEDKLLLPYLISFSDYLGNGNMFCFHSETKEIYYYDHDDKPYLTKFFDTVDDYLKGCLIFAQNDFSDDKEIDNWTEEIVIDLLDEKTVKKWRY</sequence>
<dbReference type="Proteomes" id="UP000006694">
    <property type="component" value="Chromosome"/>
</dbReference>
<feature type="domain" description="Knr4/Smi1-like" evidence="1">
    <location>
        <begin position="44"/>
        <end position="161"/>
    </location>
</feature>
<evidence type="ECO:0000259" key="1">
    <source>
        <dbReference type="SMART" id="SM00860"/>
    </source>
</evidence>
<dbReference type="OrthoDB" id="1151201at2"/>
<dbReference type="EMBL" id="CP000685">
    <property type="protein sequence ID" value="ABQ07165.1"/>
    <property type="molecule type" value="Genomic_DNA"/>
</dbReference>
<evidence type="ECO:0000313" key="3">
    <source>
        <dbReference type="Proteomes" id="UP000006694"/>
    </source>
</evidence>
<dbReference type="eggNOG" id="ENOG502ZW05">
    <property type="taxonomic scope" value="Bacteria"/>
</dbReference>
<proteinExistence type="predicted"/>
<dbReference type="Pfam" id="PF09346">
    <property type="entry name" value="SMI1_KNR4"/>
    <property type="match status" value="1"/>
</dbReference>
<accession>A5FCA9</accession>
<protein>
    <recommendedName>
        <fullName evidence="1">Knr4/Smi1-like domain-containing protein</fullName>
    </recommendedName>
</protein>
<dbReference type="STRING" id="376686.Fjoh_4157"/>
<dbReference type="GeneID" id="31767075"/>
<name>A5FCA9_FLAJ1</name>
<dbReference type="InterPro" id="IPR018958">
    <property type="entry name" value="Knr4/Smi1-like_dom"/>
</dbReference>
<evidence type="ECO:0000313" key="2">
    <source>
        <dbReference type="EMBL" id="ABQ07165.1"/>
    </source>
</evidence>
<dbReference type="Gene3D" id="3.40.1580.10">
    <property type="entry name" value="SMI1/KNR4-like"/>
    <property type="match status" value="1"/>
</dbReference>